<comment type="caution">
    <text evidence="1">The sequence shown here is derived from an EMBL/GenBank/DDBJ whole genome shotgun (WGS) entry which is preliminary data.</text>
</comment>
<protein>
    <submittedName>
        <fullName evidence="1">Uncharacterized protein</fullName>
    </submittedName>
</protein>
<organism evidence="1 2">
    <name type="scientific">Trifolium medium</name>
    <dbReference type="NCBI Taxonomy" id="97028"/>
    <lineage>
        <taxon>Eukaryota</taxon>
        <taxon>Viridiplantae</taxon>
        <taxon>Streptophyta</taxon>
        <taxon>Embryophyta</taxon>
        <taxon>Tracheophyta</taxon>
        <taxon>Spermatophyta</taxon>
        <taxon>Magnoliopsida</taxon>
        <taxon>eudicotyledons</taxon>
        <taxon>Gunneridae</taxon>
        <taxon>Pentapetalae</taxon>
        <taxon>rosids</taxon>
        <taxon>fabids</taxon>
        <taxon>Fabales</taxon>
        <taxon>Fabaceae</taxon>
        <taxon>Papilionoideae</taxon>
        <taxon>50 kb inversion clade</taxon>
        <taxon>NPAAA clade</taxon>
        <taxon>Hologalegina</taxon>
        <taxon>IRL clade</taxon>
        <taxon>Trifolieae</taxon>
        <taxon>Trifolium</taxon>
    </lineage>
</organism>
<dbReference type="AlphaFoldDB" id="A0A392V9S2"/>
<keyword evidence="2" id="KW-1185">Reference proteome</keyword>
<evidence type="ECO:0000313" key="1">
    <source>
        <dbReference type="EMBL" id="MCI84202.1"/>
    </source>
</evidence>
<sequence>MGRMFQQTASPTRKLEAITVVIGFRNGGSQWGRYLQNMLALQRSSQYVIKEECKSEVIELCTLA</sequence>
<dbReference type="EMBL" id="LXQA011085168">
    <property type="protein sequence ID" value="MCI84202.1"/>
    <property type="molecule type" value="Genomic_DNA"/>
</dbReference>
<evidence type="ECO:0000313" key="2">
    <source>
        <dbReference type="Proteomes" id="UP000265520"/>
    </source>
</evidence>
<feature type="non-terminal residue" evidence="1">
    <location>
        <position position="64"/>
    </location>
</feature>
<accession>A0A392V9S2</accession>
<name>A0A392V9S2_9FABA</name>
<dbReference type="Proteomes" id="UP000265520">
    <property type="component" value="Unassembled WGS sequence"/>
</dbReference>
<reference evidence="1 2" key="1">
    <citation type="journal article" date="2018" name="Front. Plant Sci.">
        <title>Red Clover (Trifolium pratense) and Zigzag Clover (T. medium) - A Picture of Genomic Similarities and Differences.</title>
        <authorList>
            <person name="Dluhosova J."/>
            <person name="Istvanek J."/>
            <person name="Nedelnik J."/>
            <person name="Repkova J."/>
        </authorList>
    </citation>
    <scope>NUCLEOTIDE SEQUENCE [LARGE SCALE GENOMIC DNA]</scope>
    <source>
        <strain evidence="2">cv. 10/8</strain>
        <tissue evidence="1">Leaf</tissue>
    </source>
</reference>
<proteinExistence type="predicted"/>